<keyword evidence="1" id="KW-0862">Zinc</keyword>
<name>A0A8J5C731_ZINOF</name>
<dbReference type="GO" id="GO:0008270">
    <property type="term" value="F:zinc ion binding"/>
    <property type="evidence" value="ECO:0007669"/>
    <property type="project" value="UniProtKB-KW"/>
</dbReference>
<evidence type="ECO:0000313" key="5">
    <source>
        <dbReference type="Proteomes" id="UP000734854"/>
    </source>
</evidence>
<proteinExistence type="predicted"/>
<keyword evidence="1" id="KW-0479">Metal-binding</keyword>
<dbReference type="EMBL" id="JACMSC010000019">
    <property type="protein sequence ID" value="KAG6473737.1"/>
    <property type="molecule type" value="Genomic_DNA"/>
</dbReference>
<dbReference type="Proteomes" id="UP000734854">
    <property type="component" value="Unassembled WGS sequence"/>
</dbReference>
<dbReference type="SMART" id="SM00184">
    <property type="entry name" value="RING"/>
    <property type="match status" value="1"/>
</dbReference>
<dbReference type="Pfam" id="PF07002">
    <property type="entry name" value="Copine"/>
    <property type="match status" value="1"/>
</dbReference>
<accession>A0A8J5C731</accession>
<feature type="compositionally biased region" description="Pro residues" evidence="2">
    <location>
        <begin position="352"/>
        <end position="366"/>
    </location>
</feature>
<dbReference type="InterPro" id="IPR002035">
    <property type="entry name" value="VWF_A"/>
</dbReference>
<dbReference type="PANTHER" id="PTHR45751:SF29">
    <property type="entry name" value="E3 UBIQUITIN-PROTEIN LIGASE RGLG2"/>
    <property type="match status" value="1"/>
</dbReference>
<dbReference type="AlphaFoldDB" id="A0A8J5C731"/>
<reference evidence="4 5" key="1">
    <citation type="submission" date="2020-08" db="EMBL/GenBank/DDBJ databases">
        <title>Plant Genome Project.</title>
        <authorList>
            <person name="Zhang R.-G."/>
        </authorList>
    </citation>
    <scope>NUCLEOTIDE SEQUENCE [LARGE SCALE GENOMIC DNA]</scope>
    <source>
        <tissue evidence="4">Rhizome</tissue>
    </source>
</reference>
<comment type="caution">
    <text evidence="4">The sequence shown here is derived from an EMBL/GenBank/DDBJ whole genome shotgun (WGS) entry which is preliminary data.</text>
</comment>
<evidence type="ECO:0000259" key="3">
    <source>
        <dbReference type="PROSITE" id="PS50089"/>
    </source>
</evidence>
<dbReference type="InterPro" id="IPR052079">
    <property type="entry name" value="E3_ligase/Copine_domain"/>
</dbReference>
<feature type="region of interest" description="Disordered" evidence="2">
    <location>
        <begin position="1"/>
        <end position="32"/>
    </location>
</feature>
<evidence type="ECO:0000313" key="4">
    <source>
        <dbReference type="EMBL" id="KAG6473737.1"/>
    </source>
</evidence>
<protein>
    <recommendedName>
        <fullName evidence="3">RING-type domain-containing protein</fullName>
    </recommendedName>
</protein>
<sequence length="442" mass="48652">MGAKSSIEGRRREARSSSPPYHGTRHTEQPYSTSDHAHEYWISHQSHYHHHRHPPPYEFHSMAHPSLSPTNTTSVKKPKLEHKFSRIADGFTSLQQVTEELTKSGLESSNLIVGIDFTKSNEWTGKNSFHGSSLHHVGTTKNPYEQAISIIGRTLSSFDEDNLIPCFGFGDASTHDQDVFSFYPGNRPCHGFEEALDRYREIAPFVQLSGPTSFAPIIEMAMTIVEQSGGQYHVLLIIADGQVTRSVNPQEQKTVDAIVKASKYPLSIILVGVGDGPWDTMHEFDDNIPARSFDNFQFVNFTEIMSKNAPESLKEAEFALAALMEIPLQYRATLDLGILGQHARTSPRRVALPPPATVPNSVPPSPGSMQSSSSYSSHSTTPAPSAPAASTSSDTQVCPVCLSNLKNMAFGCGHQICHDCGSLLSSCPICRRTIETRIKLYS</sequence>
<keyword evidence="1" id="KW-0863">Zinc-finger</keyword>
<dbReference type="GO" id="GO:0016567">
    <property type="term" value="P:protein ubiquitination"/>
    <property type="evidence" value="ECO:0007669"/>
    <property type="project" value="TreeGrafter"/>
</dbReference>
<evidence type="ECO:0000256" key="1">
    <source>
        <dbReference type="PROSITE-ProRule" id="PRU00175"/>
    </source>
</evidence>
<dbReference type="GO" id="GO:0004842">
    <property type="term" value="F:ubiquitin-protein transferase activity"/>
    <property type="evidence" value="ECO:0007669"/>
    <property type="project" value="TreeGrafter"/>
</dbReference>
<dbReference type="Pfam" id="PF13920">
    <property type="entry name" value="zf-C3HC4_3"/>
    <property type="match status" value="1"/>
</dbReference>
<dbReference type="OrthoDB" id="5855668at2759"/>
<feature type="compositionally biased region" description="Low complexity" evidence="2">
    <location>
        <begin position="367"/>
        <end position="394"/>
    </location>
</feature>
<dbReference type="PROSITE" id="PS50089">
    <property type="entry name" value="ZF_RING_2"/>
    <property type="match status" value="1"/>
</dbReference>
<gene>
    <name evidence="4" type="ORF">ZIOFF_067654</name>
</gene>
<feature type="region of interest" description="Disordered" evidence="2">
    <location>
        <begin position="346"/>
        <end position="394"/>
    </location>
</feature>
<dbReference type="InterPro" id="IPR001841">
    <property type="entry name" value="Znf_RING"/>
</dbReference>
<keyword evidence="5" id="KW-1185">Reference proteome</keyword>
<dbReference type="PANTHER" id="PTHR45751">
    <property type="entry name" value="COPINE FAMILY PROTEIN 1"/>
    <property type="match status" value="1"/>
</dbReference>
<feature type="region of interest" description="Disordered" evidence="2">
    <location>
        <begin position="45"/>
        <end position="78"/>
    </location>
</feature>
<feature type="domain" description="RING-type" evidence="3">
    <location>
        <begin position="398"/>
        <end position="431"/>
    </location>
</feature>
<evidence type="ECO:0000256" key="2">
    <source>
        <dbReference type="SAM" id="MobiDB-lite"/>
    </source>
</evidence>
<dbReference type="InterPro" id="IPR010734">
    <property type="entry name" value="Copine_C"/>
</dbReference>
<dbReference type="GO" id="GO:0005634">
    <property type="term" value="C:nucleus"/>
    <property type="evidence" value="ECO:0007669"/>
    <property type="project" value="TreeGrafter"/>
</dbReference>
<dbReference type="SMART" id="SM00327">
    <property type="entry name" value="VWA"/>
    <property type="match status" value="1"/>
</dbReference>
<organism evidence="4 5">
    <name type="scientific">Zingiber officinale</name>
    <name type="common">Ginger</name>
    <name type="synonym">Amomum zingiber</name>
    <dbReference type="NCBI Taxonomy" id="94328"/>
    <lineage>
        <taxon>Eukaryota</taxon>
        <taxon>Viridiplantae</taxon>
        <taxon>Streptophyta</taxon>
        <taxon>Embryophyta</taxon>
        <taxon>Tracheophyta</taxon>
        <taxon>Spermatophyta</taxon>
        <taxon>Magnoliopsida</taxon>
        <taxon>Liliopsida</taxon>
        <taxon>Zingiberales</taxon>
        <taxon>Zingiberaceae</taxon>
        <taxon>Zingiber</taxon>
    </lineage>
</organism>